<dbReference type="InterPro" id="IPR000620">
    <property type="entry name" value="EamA_dom"/>
</dbReference>
<feature type="domain" description="EamA" evidence="8">
    <location>
        <begin position="13"/>
        <end position="141"/>
    </location>
</feature>
<dbReference type="Pfam" id="PF00892">
    <property type="entry name" value="EamA"/>
    <property type="match status" value="2"/>
</dbReference>
<keyword evidence="5 7" id="KW-1133">Transmembrane helix</keyword>
<accession>A0A6N9Q2E5</accession>
<dbReference type="Proteomes" id="UP000448943">
    <property type="component" value="Unassembled WGS sequence"/>
</dbReference>
<feature type="transmembrane region" description="Helical" evidence="7">
    <location>
        <begin position="215"/>
        <end position="237"/>
    </location>
</feature>
<feature type="transmembrane region" description="Helical" evidence="7">
    <location>
        <begin position="270"/>
        <end position="287"/>
    </location>
</feature>
<evidence type="ECO:0000256" key="2">
    <source>
        <dbReference type="ARBA" id="ARBA00007362"/>
    </source>
</evidence>
<dbReference type="RefSeq" id="WP_160645553.1">
    <property type="nucleotide sequence ID" value="NZ_SIJB01000017.1"/>
</dbReference>
<gene>
    <name evidence="9" type="ORF">ERL59_07315</name>
</gene>
<feature type="domain" description="EamA" evidence="8">
    <location>
        <begin position="153"/>
        <end position="286"/>
    </location>
</feature>
<feature type="transmembrane region" description="Helical" evidence="7">
    <location>
        <begin position="71"/>
        <end position="90"/>
    </location>
</feature>
<reference evidence="9 10" key="1">
    <citation type="submission" date="2019-01" db="EMBL/GenBank/DDBJ databases">
        <title>Chengkuizengella sp. nov., isolated from deep-sea sediment of East Pacific Ocean.</title>
        <authorList>
            <person name="Yang J."/>
            <person name="Lai Q."/>
            <person name="Shao Z."/>
        </authorList>
    </citation>
    <scope>NUCLEOTIDE SEQUENCE [LARGE SCALE GENOMIC DNA]</scope>
    <source>
        <strain evidence="9 10">YPA3-1-1</strain>
    </source>
</reference>
<feature type="transmembrane region" description="Helical" evidence="7">
    <location>
        <begin position="183"/>
        <end position="203"/>
    </location>
</feature>
<keyword evidence="4 7" id="KW-0812">Transmembrane</keyword>
<feature type="transmembrane region" description="Helical" evidence="7">
    <location>
        <begin position="151"/>
        <end position="171"/>
    </location>
</feature>
<evidence type="ECO:0000259" key="8">
    <source>
        <dbReference type="Pfam" id="PF00892"/>
    </source>
</evidence>
<evidence type="ECO:0000256" key="4">
    <source>
        <dbReference type="ARBA" id="ARBA00022692"/>
    </source>
</evidence>
<dbReference type="EMBL" id="SIJB01000017">
    <property type="protein sequence ID" value="NBI28764.1"/>
    <property type="molecule type" value="Genomic_DNA"/>
</dbReference>
<proteinExistence type="inferred from homology"/>
<feature type="transmembrane region" description="Helical" evidence="7">
    <location>
        <begin position="7"/>
        <end position="29"/>
    </location>
</feature>
<dbReference type="AlphaFoldDB" id="A0A6N9Q2E5"/>
<evidence type="ECO:0000256" key="1">
    <source>
        <dbReference type="ARBA" id="ARBA00004651"/>
    </source>
</evidence>
<comment type="subcellular location">
    <subcellularLocation>
        <location evidence="1">Cell membrane</location>
        <topology evidence="1">Multi-pass membrane protein</topology>
    </subcellularLocation>
</comment>
<dbReference type="PANTHER" id="PTHR32322">
    <property type="entry name" value="INNER MEMBRANE TRANSPORTER"/>
    <property type="match status" value="1"/>
</dbReference>
<organism evidence="9 10">
    <name type="scientific">Chengkuizengella marina</name>
    <dbReference type="NCBI Taxonomy" id="2507566"/>
    <lineage>
        <taxon>Bacteria</taxon>
        <taxon>Bacillati</taxon>
        <taxon>Bacillota</taxon>
        <taxon>Bacilli</taxon>
        <taxon>Bacillales</taxon>
        <taxon>Paenibacillaceae</taxon>
        <taxon>Chengkuizengella</taxon>
    </lineage>
</organism>
<dbReference type="InterPro" id="IPR050638">
    <property type="entry name" value="AA-Vitamin_Transporters"/>
</dbReference>
<dbReference type="PANTHER" id="PTHR32322:SF18">
    <property type="entry name" value="S-ADENOSYLMETHIONINE_S-ADENOSYLHOMOCYSTEINE TRANSPORTER"/>
    <property type="match status" value="1"/>
</dbReference>
<dbReference type="OrthoDB" id="9790852at2"/>
<feature type="transmembrane region" description="Helical" evidence="7">
    <location>
        <begin position="96"/>
        <end position="117"/>
    </location>
</feature>
<dbReference type="SUPFAM" id="SSF103481">
    <property type="entry name" value="Multidrug resistance efflux transporter EmrE"/>
    <property type="match status" value="2"/>
</dbReference>
<keyword evidence="6 7" id="KW-0472">Membrane</keyword>
<feature type="transmembrane region" description="Helical" evidence="7">
    <location>
        <begin position="41"/>
        <end position="59"/>
    </location>
</feature>
<comment type="caution">
    <text evidence="9">The sequence shown here is derived from an EMBL/GenBank/DDBJ whole genome shotgun (WGS) entry which is preliminary data.</text>
</comment>
<evidence type="ECO:0000313" key="10">
    <source>
        <dbReference type="Proteomes" id="UP000448943"/>
    </source>
</evidence>
<dbReference type="GO" id="GO:0005886">
    <property type="term" value="C:plasma membrane"/>
    <property type="evidence" value="ECO:0007669"/>
    <property type="project" value="UniProtKB-SubCell"/>
</dbReference>
<sequence length="297" mass="33434">MNNSKPFPIPLWIILLIGIIAISFSSIFIRWSDAPVSVMAMYRLYFTNLFMIPFVMKYWSEIKTLSKSDWFYLSLSGLLLGLHFLLWMGSLRFTSVANSTAIVALEPIFVLIGSFLFFKIRTNILSVVGMFIAVLGAALIGWGDFGVSSEAFFGDILALLGAIAVALHMLIGKLLLRKMSNYVYSFFVFLTAAFSLHIYNLILGYSFFNYASIDWGIFIILAIVPTVFGHLLFNWLLKYMNATTVSMSILGEPLGAALLAYFLLNEHITIQQAIAGVILLFGVWLFIKFDEKDRSKI</sequence>
<evidence type="ECO:0000256" key="5">
    <source>
        <dbReference type="ARBA" id="ARBA00022989"/>
    </source>
</evidence>
<keyword evidence="3" id="KW-1003">Cell membrane</keyword>
<comment type="similarity">
    <text evidence="2">Belongs to the EamA transporter family.</text>
</comment>
<name>A0A6N9Q2E5_9BACL</name>
<evidence type="ECO:0000256" key="6">
    <source>
        <dbReference type="ARBA" id="ARBA00023136"/>
    </source>
</evidence>
<keyword evidence="10" id="KW-1185">Reference proteome</keyword>
<evidence type="ECO:0000256" key="7">
    <source>
        <dbReference type="SAM" id="Phobius"/>
    </source>
</evidence>
<evidence type="ECO:0000313" key="9">
    <source>
        <dbReference type="EMBL" id="NBI28764.1"/>
    </source>
</evidence>
<dbReference type="InterPro" id="IPR037185">
    <property type="entry name" value="EmrE-like"/>
</dbReference>
<evidence type="ECO:0000256" key="3">
    <source>
        <dbReference type="ARBA" id="ARBA00022475"/>
    </source>
</evidence>
<protein>
    <submittedName>
        <fullName evidence="9">DMT family transporter</fullName>
    </submittedName>
</protein>
<feature type="transmembrane region" description="Helical" evidence="7">
    <location>
        <begin position="124"/>
        <end position="145"/>
    </location>
</feature>
<feature type="transmembrane region" description="Helical" evidence="7">
    <location>
        <begin position="244"/>
        <end position="264"/>
    </location>
</feature>